<evidence type="ECO:0000313" key="2">
    <source>
        <dbReference type="Proteomes" id="UP000828390"/>
    </source>
</evidence>
<gene>
    <name evidence="1" type="ORF">DPMN_051399</name>
</gene>
<accession>A0A9D4CHS7</accession>
<evidence type="ECO:0000313" key="1">
    <source>
        <dbReference type="EMBL" id="KAH3725554.1"/>
    </source>
</evidence>
<reference evidence="1" key="1">
    <citation type="journal article" date="2019" name="bioRxiv">
        <title>The Genome of the Zebra Mussel, Dreissena polymorpha: A Resource for Invasive Species Research.</title>
        <authorList>
            <person name="McCartney M.A."/>
            <person name="Auch B."/>
            <person name="Kono T."/>
            <person name="Mallez S."/>
            <person name="Zhang Y."/>
            <person name="Obille A."/>
            <person name="Becker A."/>
            <person name="Abrahante J.E."/>
            <person name="Garbe J."/>
            <person name="Badalamenti J.P."/>
            <person name="Herman A."/>
            <person name="Mangelson H."/>
            <person name="Liachko I."/>
            <person name="Sullivan S."/>
            <person name="Sone E.D."/>
            <person name="Koren S."/>
            <person name="Silverstein K.A.T."/>
            <person name="Beckman K.B."/>
            <person name="Gohl D.M."/>
        </authorList>
    </citation>
    <scope>NUCLEOTIDE SEQUENCE</scope>
    <source>
        <strain evidence="1">Duluth1</strain>
        <tissue evidence="1">Whole animal</tissue>
    </source>
</reference>
<protein>
    <submittedName>
        <fullName evidence="1">Uncharacterized protein</fullName>
    </submittedName>
</protein>
<comment type="caution">
    <text evidence="1">The sequence shown here is derived from an EMBL/GenBank/DDBJ whole genome shotgun (WGS) entry which is preliminary data.</text>
</comment>
<keyword evidence="2" id="KW-1185">Reference proteome</keyword>
<sequence length="69" mass="7348">MFYGAPYNVTVDELKPADTVNPILVLSVGDPDTGLGNQAFELVSVEAECAYCHNLMDPRSAKTGLKSCA</sequence>
<dbReference type="Proteomes" id="UP000828390">
    <property type="component" value="Unassembled WGS sequence"/>
</dbReference>
<name>A0A9D4CHS7_DREPO</name>
<dbReference type="EMBL" id="JAIWYP010000012">
    <property type="protein sequence ID" value="KAH3725554.1"/>
    <property type="molecule type" value="Genomic_DNA"/>
</dbReference>
<proteinExistence type="predicted"/>
<dbReference type="AlphaFoldDB" id="A0A9D4CHS7"/>
<reference evidence="1" key="2">
    <citation type="submission" date="2020-11" db="EMBL/GenBank/DDBJ databases">
        <authorList>
            <person name="McCartney M.A."/>
            <person name="Auch B."/>
            <person name="Kono T."/>
            <person name="Mallez S."/>
            <person name="Becker A."/>
            <person name="Gohl D.M."/>
            <person name="Silverstein K.A.T."/>
            <person name="Koren S."/>
            <person name="Bechman K.B."/>
            <person name="Herman A."/>
            <person name="Abrahante J.E."/>
            <person name="Garbe J."/>
        </authorList>
    </citation>
    <scope>NUCLEOTIDE SEQUENCE</scope>
    <source>
        <strain evidence="1">Duluth1</strain>
        <tissue evidence="1">Whole animal</tissue>
    </source>
</reference>
<organism evidence="1 2">
    <name type="scientific">Dreissena polymorpha</name>
    <name type="common">Zebra mussel</name>
    <name type="synonym">Mytilus polymorpha</name>
    <dbReference type="NCBI Taxonomy" id="45954"/>
    <lineage>
        <taxon>Eukaryota</taxon>
        <taxon>Metazoa</taxon>
        <taxon>Spiralia</taxon>
        <taxon>Lophotrochozoa</taxon>
        <taxon>Mollusca</taxon>
        <taxon>Bivalvia</taxon>
        <taxon>Autobranchia</taxon>
        <taxon>Heteroconchia</taxon>
        <taxon>Euheterodonta</taxon>
        <taxon>Imparidentia</taxon>
        <taxon>Neoheterodontei</taxon>
        <taxon>Myida</taxon>
        <taxon>Dreissenoidea</taxon>
        <taxon>Dreissenidae</taxon>
        <taxon>Dreissena</taxon>
    </lineage>
</organism>